<dbReference type="Pfam" id="PF00300">
    <property type="entry name" value="His_Phos_1"/>
    <property type="match status" value="1"/>
</dbReference>
<evidence type="ECO:0000313" key="3">
    <source>
        <dbReference type="Proteomes" id="UP001147746"/>
    </source>
</evidence>
<dbReference type="CDD" id="cd07067">
    <property type="entry name" value="HP_PGM_like"/>
    <property type="match status" value="1"/>
</dbReference>
<dbReference type="PANTHER" id="PTHR48100">
    <property type="entry name" value="BROAD-SPECIFICITY PHOSPHATASE YOR283W-RELATED"/>
    <property type="match status" value="1"/>
</dbReference>
<reference evidence="2" key="2">
    <citation type="journal article" date="2023" name="IMA Fungus">
        <title>Comparative genomic study of the Penicillium genus elucidates a diverse pangenome and 15 lateral gene transfer events.</title>
        <authorList>
            <person name="Petersen C."/>
            <person name="Sorensen T."/>
            <person name="Nielsen M.R."/>
            <person name="Sondergaard T.E."/>
            <person name="Sorensen J.L."/>
            <person name="Fitzpatrick D.A."/>
            <person name="Frisvad J.C."/>
            <person name="Nielsen K.L."/>
        </authorList>
    </citation>
    <scope>NUCLEOTIDE SEQUENCE</scope>
    <source>
        <strain evidence="2">IBT 21472</strain>
    </source>
</reference>
<dbReference type="GO" id="GO:0005737">
    <property type="term" value="C:cytoplasm"/>
    <property type="evidence" value="ECO:0007669"/>
    <property type="project" value="TreeGrafter"/>
</dbReference>
<evidence type="ECO:0000256" key="1">
    <source>
        <dbReference type="SAM" id="MobiDB-lite"/>
    </source>
</evidence>
<sequence length="288" mass="32721">MPPKIHLVRHAQGYHNLGIEHMNIHDPLLTDYGKKQCHELRRNFPNLSGIELLVASPMRRAIYTALEAFLPDYEKPDGRKLIALPELQELSDMPCDVGSSLADLKAEMEAQGAPVDLSGLDENWTEKTGRLGITIERIFERAQYVRQWLMARPEKEIVVVSHGGFLHFLTEDWEEGCKGEGTIHKPVNQNSAQKLDLVGSFQSNQYVTGTGWVNTEFRTYEFGSMANGHAQKCHEGTNDISLKETVESRRRRDKPDPSPTREQQKELCEQVLDGWAKQGYPIPSENDR</sequence>
<dbReference type="Gene3D" id="3.40.50.1240">
    <property type="entry name" value="Phosphoglycerate mutase-like"/>
    <property type="match status" value="1"/>
</dbReference>
<comment type="caution">
    <text evidence="2">The sequence shown here is derived from an EMBL/GenBank/DDBJ whole genome shotgun (WGS) entry which is preliminary data.</text>
</comment>
<dbReference type="EMBL" id="JAPZBO010000001">
    <property type="protein sequence ID" value="KAJ5331178.1"/>
    <property type="molecule type" value="Genomic_DNA"/>
</dbReference>
<feature type="compositionally biased region" description="Basic and acidic residues" evidence="1">
    <location>
        <begin position="245"/>
        <end position="256"/>
    </location>
</feature>
<dbReference type="SMART" id="SM00855">
    <property type="entry name" value="PGAM"/>
    <property type="match status" value="1"/>
</dbReference>
<dbReference type="InterPro" id="IPR013078">
    <property type="entry name" value="His_Pase_superF_clade-1"/>
</dbReference>
<proteinExistence type="predicted"/>
<gene>
    <name evidence="2" type="ORF">N7476_000961</name>
</gene>
<dbReference type="Proteomes" id="UP001147746">
    <property type="component" value="Unassembled WGS sequence"/>
</dbReference>
<reference evidence="2" key="1">
    <citation type="submission" date="2022-12" db="EMBL/GenBank/DDBJ databases">
        <authorList>
            <person name="Petersen C."/>
        </authorList>
    </citation>
    <scope>NUCLEOTIDE SEQUENCE</scope>
    <source>
        <strain evidence="2">IBT 21472</strain>
    </source>
</reference>
<evidence type="ECO:0000313" key="2">
    <source>
        <dbReference type="EMBL" id="KAJ5331178.1"/>
    </source>
</evidence>
<protein>
    <submittedName>
        <fullName evidence="2">Phosphoglycerate mutase-like protein</fullName>
    </submittedName>
</protein>
<dbReference type="PANTHER" id="PTHR48100:SF54">
    <property type="entry name" value="PHOSPHATASE SPAC5H10.03-RELATED"/>
    <property type="match status" value="1"/>
</dbReference>
<name>A0A9W9QFD7_9EURO</name>
<organism evidence="2 3">
    <name type="scientific">Penicillium atrosanguineum</name>
    <dbReference type="NCBI Taxonomy" id="1132637"/>
    <lineage>
        <taxon>Eukaryota</taxon>
        <taxon>Fungi</taxon>
        <taxon>Dikarya</taxon>
        <taxon>Ascomycota</taxon>
        <taxon>Pezizomycotina</taxon>
        <taxon>Eurotiomycetes</taxon>
        <taxon>Eurotiomycetidae</taxon>
        <taxon>Eurotiales</taxon>
        <taxon>Aspergillaceae</taxon>
        <taxon>Penicillium</taxon>
    </lineage>
</organism>
<accession>A0A9W9QFD7</accession>
<dbReference type="SUPFAM" id="SSF53254">
    <property type="entry name" value="Phosphoglycerate mutase-like"/>
    <property type="match status" value="1"/>
</dbReference>
<dbReference type="GO" id="GO:0016791">
    <property type="term" value="F:phosphatase activity"/>
    <property type="evidence" value="ECO:0007669"/>
    <property type="project" value="TreeGrafter"/>
</dbReference>
<feature type="region of interest" description="Disordered" evidence="1">
    <location>
        <begin position="245"/>
        <end position="266"/>
    </location>
</feature>
<dbReference type="InterPro" id="IPR050275">
    <property type="entry name" value="PGM_Phosphatase"/>
</dbReference>
<dbReference type="InterPro" id="IPR029033">
    <property type="entry name" value="His_PPase_superfam"/>
</dbReference>
<dbReference type="AlphaFoldDB" id="A0A9W9QFD7"/>
<keyword evidence="3" id="KW-1185">Reference proteome</keyword>